<keyword evidence="3" id="KW-1185">Reference proteome</keyword>
<proteinExistence type="predicted"/>
<evidence type="ECO:0000313" key="2">
    <source>
        <dbReference type="EMBL" id="SEJ81574.1"/>
    </source>
</evidence>
<dbReference type="Proteomes" id="UP000198866">
    <property type="component" value="Unassembled WGS sequence"/>
</dbReference>
<gene>
    <name evidence="2" type="ORF">SAMN05192539_101955</name>
</gene>
<feature type="domain" description="Alpha-L-glutamate ligase-related protein ATP-grasp" evidence="1">
    <location>
        <begin position="206"/>
        <end position="354"/>
    </location>
</feature>
<dbReference type="STRING" id="667676.SAMN05192539_101955"/>
<accession>A0A1H7BX30</accession>
<dbReference type="EMBL" id="FNYE01000019">
    <property type="protein sequence ID" value="SEJ81574.1"/>
    <property type="molecule type" value="Genomic_DNA"/>
</dbReference>
<dbReference type="InterPro" id="IPR039523">
    <property type="entry name" value="RimK-rel_E_lig_ATP-grasp"/>
</dbReference>
<evidence type="ECO:0000259" key="1">
    <source>
        <dbReference type="Pfam" id="PF14397"/>
    </source>
</evidence>
<name>A0A1H7BX30_9BURK</name>
<organism evidence="2 3">
    <name type="scientific">Paraburkholderia diazotrophica</name>
    <dbReference type="NCBI Taxonomy" id="667676"/>
    <lineage>
        <taxon>Bacteria</taxon>
        <taxon>Pseudomonadati</taxon>
        <taxon>Pseudomonadota</taxon>
        <taxon>Betaproteobacteria</taxon>
        <taxon>Burkholderiales</taxon>
        <taxon>Burkholderiaceae</taxon>
        <taxon>Paraburkholderia</taxon>
    </lineage>
</organism>
<reference evidence="3" key="1">
    <citation type="submission" date="2016-10" db="EMBL/GenBank/DDBJ databases">
        <authorList>
            <person name="Varghese N."/>
            <person name="Submissions S."/>
        </authorList>
    </citation>
    <scope>NUCLEOTIDE SEQUENCE [LARGE SCALE GENOMIC DNA]</scope>
    <source>
        <strain evidence="3">LMG 26031</strain>
    </source>
</reference>
<dbReference type="AlphaFoldDB" id="A0A1H7BX30"/>
<protein>
    <submittedName>
        <fullName evidence="2">Sugar-transfer associated ATP-grasp</fullName>
    </submittedName>
</protein>
<evidence type="ECO:0000313" key="3">
    <source>
        <dbReference type="Proteomes" id="UP000198866"/>
    </source>
</evidence>
<dbReference type="Pfam" id="PF14397">
    <property type="entry name" value="ATPgrasp_ST"/>
    <property type="match status" value="1"/>
</dbReference>
<sequence>MNVRQGADSGLTWLKRETSTIASDLESAVRKSLKTIGRRKFHWEHALQAKKILGVLEKTYGRADPMNLRLADTYARDVFGDAVYAPWLRAYTAFNRKFKEGWIPDNFYGTVVVPSMKGWHGKISNLKTVSRLIFGSETFPDIAYFANGLFFSAHKVAIPQAHVEGFVFQNADRIVYKLDGSARGSGVYIFDRKTFDPEAIRSYGNGVIQKYIEQHRVFSEFTSNSVATLRFTTVVDDVGDISVRSCFLRLGRAEHTHVTAEDEVCVPVDLLKGELRREGYLDNWLAVDAHPDSGCSFEGVKIPAFWKCIATVLELHGKIPFARCVGWDLTVDVDENVKVMEWNAEHNDVKFSEATQGPCFSDLKWERLTASFA</sequence>